<dbReference type="InterPro" id="IPR036291">
    <property type="entry name" value="NAD(P)-bd_dom_sf"/>
</dbReference>
<evidence type="ECO:0000313" key="2">
    <source>
        <dbReference type="EMBL" id="EPR79531.1"/>
    </source>
</evidence>
<dbReference type="EMBL" id="ATCN01000211">
    <property type="protein sequence ID" value="EPR79531.1"/>
    <property type="molecule type" value="Genomic_DNA"/>
</dbReference>
<gene>
    <name evidence="2" type="ORF">SLOPH_758</name>
</gene>
<dbReference type="Proteomes" id="UP000014978">
    <property type="component" value="Unassembled WGS sequence"/>
</dbReference>
<feature type="non-terminal residue" evidence="2">
    <location>
        <position position="445"/>
    </location>
</feature>
<dbReference type="VEuPathDB" id="MicrosporidiaDB:SLOPH_758"/>
<comment type="caution">
    <text evidence="2">The sequence shown here is derived from an EMBL/GenBank/DDBJ whole genome shotgun (WGS) entry which is preliminary data.</text>
</comment>
<dbReference type="InterPro" id="IPR002347">
    <property type="entry name" value="SDR_fam"/>
</dbReference>
<dbReference type="Gene3D" id="3.40.50.720">
    <property type="entry name" value="NAD(P)-binding Rossmann-like Domain"/>
    <property type="match status" value="1"/>
</dbReference>
<accession>S7W9I2</accession>
<evidence type="ECO:0000313" key="3">
    <source>
        <dbReference type="Proteomes" id="UP000014978"/>
    </source>
</evidence>
<feature type="compositionally biased region" description="Basic and acidic residues" evidence="1">
    <location>
        <begin position="302"/>
        <end position="327"/>
    </location>
</feature>
<keyword evidence="3" id="KW-1185">Reference proteome</keyword>
<protein>
    <recommendedName>
        <fullName evidence="4">Short chain dehydrogenase</fullName>
    </recommendedName>
</protein>
<evidence type="ECO:0000256" key="1">
    <source>
        <dbReference type="SAM" id="MobiDB-lite"/>
    </source>
</evidence>
<name>S7W9I2_SPRLO</name>
<dbReference type="HOGENOM" id="CLU_617622_0_0_1"/>
<dbReference type="SUPFAM" id="SSF51735">
    <property type="entry name" value="NAD(P)-binding Rossmann-fold domains"/>
    <property type="match status" value="1"/>
</dbReference>
<proteinExistence type="predicted"/>
<evidence type="ECO:0008006" key="4">
    <source>
        <dbReference type="Google" id="ProtNLM"/>
    </source>
</evidence>
<dbReference type="OrthoDB" id="191139at2759"/>
<organism evidence="2 3">
    <name type="scientific">Spraguea lophii (strain 42_110)</name>
    <name type="common">Microsporidian parasite</name>
    <dbReference type="NCBI Taxonomy" id="1358809"/>
    <lineage>
        <taxon>Eukaryota</taxon>
        <taxon>Fungi</taxon>
        <taxon>Fungi incertae sedis</taxon>
        <taxon>Microsporidia</taxon>
        <taxon>Spragueidae</taxon>
        <taxon>Spraguea</taxon>
    </lineage>
</organism>
<sequence length="445" mass="53209">MHNLYKYYFKEIIIIINYLITDTNNINHYKIFIIHIKQTFYPMIFLNSIMSLSETSLPYILKLTIITLLEVLYQLFNKDKIIHNENENNFYKNILSDKNTSSNKTNPSNENNEKVILLTGGTSGIGEQILKYLINDNYKIIILGSNEERLNYIVKQFTYTNESGNVTYTSESSNECICKKCKREHKKKNINIQEGVNDRIIPMVVNLMDYNDIMKLRLTYKFDYVFLNAGVLNEDSVLVNYVGNYWLIKHLENNNNLGQHTKIIGTVSSVMLSVNNIMDLEKYLKEIDFDNENKFYRRRNNKNRENNVNKLDKLRNNKHRENNGNKLDKRRNNKHRENNENKLSKLRNNKNREDNILSSSKTNNEKENNYYNEKYFYRYSISKYALLLFLLYLKKKYKCIAIHPGTVNTNLFKSYNTEYQQKIEKSYNIKNYKNIFYYLLYLFIR</sequence>
<dbReference type="InParanoid" id="S7W9I2"/>
<dbReference type="Pfam" id="PF00106">
    <property type="entry name" value="adh_short"/>
    <property type="match status" value="1"/>
</dbReference>
<feature type="region of interest" description="Disordered" evidence="1">
    <location>
        <begin position="298"/>
        <end position="364"/>
    </location>
</feature>
<reference evidence="3" key="1">
    <citation type="journal article" date="2013" name="PLoS Genet.">
        <title>The genome of Spraguea lophii and the basis of host-microsporidian interactions.</title>
        <authorList>
            <person name="Campbell S.E."/>
            <person name="Williams T.A."/>
            <person name="Yousuf A."/>
            <person name="Soanes D.M."/>
            <person name="Paszkiewicz K.H."/>
            <person name="Williams B.A.P."/>
        </authorList>
    </citation>
    <scope>NUCLEOTIDE SEQUENCE [LARGE SCALE GENOMIC DNA]</scope>
    <source>
        <strain evidence="3">42_110</strain>
    </source>
</reference>
<dbReference type="AlphaFoldDB" id="S7W9I2"/>